<evidence type="ECO:0000313" key="2">
    <source>
        <dbReference type="Proteomes" id="UP000230353"/>
    </source>
</evidence>
<accession>A0A2H0WP14</accession>
<reference evidence="2" key="1">
    <citation type="submission" date="2017-09" db="EMBL/GenBank/DDBJ databases">
        <title>Depth-based differentiation of microbial function through sediment-hosted aquifers and enrichment of novel symbionts in the deep terrestrial subsurface.</title>
        <authorList>
            <person name="Probst A.J."/>
            <person name="Ladd B."/>
            <person name="Jarett J.K."/>
            <person name="Geller-Mcgrath D.E."/>
            <person name="Sieber C.M.K."/>
            <person name="Emerson J.B."/>
            <person name="Anantharaman K."/>
            <person name="Thomas B.C."/>
            <person name="Malmstrom R."/>
            <person name="Stieglmeier M."/>
            <person name="Klingl A."/>
            <person name="Woyke T."/>
            <person name="Ryan C.M."/>
            <person name="Banfield J.F."/>
        </authorList>
    </citation>
    <scope>NUCLEOTIDE SEQUENCE [LARGE SCALE GENOMIC DNA]</scope>
</reference>
<dbReference type="Proteomes" id="UP000230353">
    <property type="component" value="Unassembled WGS sequence"/>
</dbReference>
<gene>
    <name evidence="1" type="ORF">COT67_00270</name>
</gene>
<evidence type="ECO:0000313" key="1">
    <source>
        <dbReference type="EMBL" id="PIS13698.1"/>
    </source>
</evidence>
<sequence length="75" mass="8702">MKIELPRNQKKEAPSVAEAFRKIVSLCEIPRSGKNCKGPIFITRGKKIKTLELFYFVILPDSWRKNLLSLHFSKL</sequence>
<proteinExistence type="predicted"/>
<dbReference type="AlphaFoldDB" id="A0A2H0WP14"/>
<dbReference type="EMBL" id="PEZL01000005">
    <property type="protein sequence ID" value="PIS13698.1"/>
    <property type="molecule type" value="Genomic_DNA"/>
</dbReference>
<comment type="caution">
    <text evidence="1">The sequence shown here is derived from an EMBL/GenBank/DDBJ whole genome shotgun (WGS) entry which is preliminary data.</text>
</comment>
<protein>
    <submittedName>
        <fullName evidence="1">Uncharacterized protein</fullName>
    </submittedName>
</protein>
<organism evidence="1 2">
    <name type="scientific">Candidatus Tagabacteria bacterium CG09_land_8_20_14_0_10_41_14</name>
    <dbReference type="NCBI Taxonomy" id="1975021"/>
    <lineage>
        <taxon>Bacteria</taxon>
        <taxon>Candidatus Tagaibacteriota</taxon>
    </lineage>
</organism>
<name>A0A2H0WP14_9BACT</name>